<evidence type="ECO:0000313" key="4">
    <source>
        <dbReference type="EMBL" id="AQZ53575.1"/>
    </source>
</evidence>
<dbReference type="KEGG" id="mmed:Mame_04282"/>
<proteinExistence type="predicted"/>
<keyword evidence="2" id="KW-1133">Transmembrane helix</keyword>
<dbReference type="OrthoDB" id="9811754at2"/>
<evidence type="ECO:0000259" key="3">
    <source>
        <dbReference type="Pfam" id="PF25917"/>
    </source>
</evidence>
<dbReference type="Pfam" id="PF25917">
    <property type="entry name" value="BSH_RND"/>
    <property type="match status" value="1"/>
</dbReference>
<dbReference type="SUPFAM" id="SSF111369">
    <property type="entry name" value="HlyD-like secretion proteins"/>
    <property type="match status" value="2"/>
</dbReference>
<protein>
    <submittedName>
        <fullName evidence="4">Multidrug resistance protein MdtN</fullName>
    </submittedName>
</protein>
<dbReference type="RefSeq" id="WP_155122166.1">
    <property type="nucleotide sequence ID" value="NZ_AQWH01000007.1"/>
</dbReference>
<dbReference type="STRING" id="1122214.Mame_04282"/>
<sequence>MTTETEVHPEPRPEETKRGGGARKVIFSLVGIVLLAGAGWFGYHWWTEGRFMVSTDDAYIEGDIAVIAPKVSGYVKTVEVQNNQQVKQGDLLVKIDDGDYQNAVAQAEAQLNAQNVALKATEAQIAGAKASLSQAKANRDALNPQIDNAKTVLQRADTLREKGAATVASFDDARSALDQLKAKVQAADAAVEVAKSNISIAQAQLAQQQAALQERKLAVDMAKRNLGFTEIRAPFDGVFGNKNVQVGDFVSTGIRLGALVPTDDLYIVANFKETDLDRLGVDAKVKVSVDAFEKDDFTGTIESFSPASGAVFALLPPQNATGNFTKIVQRLPVRISIPKDVLDRQYLKAGLSVTVDVDTRTAPDGTLGETLAANR</sequence>
<organism evidence="4 5">
    <name type="scientific">Martelella mediterranea DSM 17316</name>
    <dbReference type="NCBI Taxonomy" id="1122214"/>
    <lineage>
        <taxon>Bacteria</taxon>
        <taxon>Pseudomonadati</taxon>
        <taxon>Pseudomonadota</taxon>
        <taxon>Alphaproteobacteria</taxon>
        <taxon>Hyphomicrobiales</taxon>
        <taxon>Aurantimonadaceae</taxon>
        <taxon>Martelella</taxon>
    </lineage>
</organism>
<dbReference type="Gene3D" id="2.40.50.100">
    <property type="match status" value="1"/>
</dbReference>
<dbReference type="InterPro" id="IPR058625">
    <property type="entry name" value="MdtA-like_BSH"/>
</dbReference>
<keyword evidence="2" id="KW-0812">Transmembrane</keyword>
<dbReference type="InterPro" id="IPR050739">
    <property type="entry name" value="MFP"/>
</dbReference>
<evidence type="ECO:0000256" key="1">
    <source>
        <dbReference type="SAM" id="Coils"/>
    </source>
</evidence>
<keyword evidence="5" id="KW-1185">Reference proteome</keyword>
<evidence type="ECO:0000256" key="2">
    <source>
        <dbReference type="SAM" id="Phobius"/>
    </source>
</evidence>
<feature type="domain" description="Multidrug resistance protein MdtA-like barrel-sandwich hybrid" evidence="3">
    <location>
        <begin position="65"/>
        <end position="259"/>
    </location>
</feature>
<dbReference type="AlphaFoldDB" id="A0A1U9Z796"/>
<dbReference type="Gene3D" id="1.10.287.470">
    <property type="entry name" value="Helix hairpin bin"/>
    <property type="match status" value="1"/>
</dbReference>
<dbReference type="PANTHER" id="PTHR30386:SF24">
    <property type="entry name" value="MULTIDRUG RESISTANCE EFFLUX PUMP"/>
    <property type="match status" value="1"/>
</dbReference>
<feature type="transmembrane region" description="Helical" evidence="2">
    <location>
        <begin position="25"/>
        <end position="46"/>
    </location>
</feature>
<accession>A0A1U9Z796</accession>
<gene>
    <name evidence="4" type="primary">mdtN_4</name>
    <name evidence="4" type="ORF">Mame_04282</name>
</gene>
<keyword evidence="1" id="KW-0175">Coiled coil</keyword>
<dbReference type="Gene3D" id="2.40.30.170">
    <property type="match status" value="1"/>
</dbReference>
<feature type="coiled-coil region" evidence="1">
    <location>
        <begin position="104"/>
        <end position="138"/>
    </location>
</feature>
<reference evidence="4 5" key="1">
    <citation type="submission" date="2017-03" db="EMBL/GenBank/DDBJ databases">
        <title>Foreign affairs: Plasmid Transfer between Roseobacters and Rhizobia.</title>
        <authorList>
            <person name="Bartling P."/>
            <person name="Bunk B."/>
            <person name="Overmann J."/>
            <person name="Brinkmann H."/>
            <person name="Petersen J."/>
        </authorList>
    </citation>
    <scope>NUCLEOTIDE SEQUENCE [LARGE SCALE GENOMIC DNA]</scope>
    <source>
        <strain evidence="4 5">MACL11</strain>
    </source>
</reference>
<evidence type="ECO:0000313" key="5">
    <source>
        <dbReference type="Proteomes" id="UP000191135"/>
    </source>
</evidence>
<dbReference type="EMBL" id="CP020330">
    <property type="protein sequence ID" value="AQZ53575.1"/>
    <property type="molecule type" value="Genomic_DNA"/>
</dbReference>
<keyword evidence="2" id="KW-0472">Membrane</keyword>
<dbReference type="GO" id="GO:0055085">
    <property type="term" value="P:transmembrane transport"/>
    <property type="evidence" value="ECO:0007669"/>
    <property type="project" value="InterPro"/>
</dbReference>
<feature type="coiled-coil region" evidence="1">
    <location>
        <begin position="170"/>
        <end position="211"/>
    </location>
</feature>
<dbReference type="Proteomes" id="UP000191135">
    <property type="component" value="Chromosome"/>
</dbReference>
<name>A0A1U9Z796_9HYPH</name>
<dbReference type="PANTHER" id="PTHR30386">
    <property type="entry name" value="MEMBRANE FUSION SUBUNIT OF EMRAB-TOLC MULTIDRUG EFFLUX PUMP"/>
    <property type="match status" value="1"/>
</dbReference>
<dbReference type="eggNOG" id="COG1566">
    <property type="taxonomic scope" value="Bacteria"/>
</dbReference>